<organism evidence="2">
    <name type="scientific">uncultured Pseudonocardia sp</name>
    <dbReference type="NCBI Taxonomy" id="211455"/>
    <lineage>
        <taxon>Bacteria</taxon>
        <taxon>Bacillati</taxon>
        <taxon>Actinomycetota</taxon>
        <taxon>Actinomycetes</taxon>
        <taxon>Pseudonocardiales</taxon>
        <taxon>Pseudonocardiaceae</taxon>
        <taxon>Pseudonocardia</taxon>
        <taxon>environmental samples</taxon>
    </lineage>
</organism>
<feature type="signal peptide" evidence="1">
    <location>
        <begin position="1"/>
        <end position="33"/>
    </location>
</feature>
<feature type="chain" id="PRO_5026919604" description="Secreted protein" evidence="1">
    <location>
        <begin position="34"/>
        <end position="214"/>
    </location>
</feature>
<protein>
    <recommendedName>
        <fullName evidence="3">Secreted protein</fullName>
    </recommendedName>
</protein>
<name>A0A6J4NSK0_9PSEU</name>
<evidence type="ECO:0000256" key="1">
    <source>
        <dbReference type="SAM" id="SignalP"/>
    </source>
</evidence>
<reference evidence="2" key="1">
    <citation type="submission" date="2020-02" db="EMBL/GenBank/DDBJ databases">
        <authorList>
            <person name="Meier V. D."/>
        </authorList>
    </citation>
    <scope>NUCLEOTIDE SEQUENCE</scope>
    <source>
        <strain evidence="2">AVDCRST_MAG66</strain>
    </source>
</reference>
<sequence>MNLLGWKRRVLAVAATVASVVGLAVGLAGPAAAGPPPPPPLGTAWEWAGSVCLEREPFAGPDRFVSAGGPCILGTRSVSGGLAGQPFNQTLWGTNYDIYRLIPVSIGPVDRAPVGHVDACSPTDVLGWAKDPNWAGSLEIHLHNQNGLVKVVSANLASEEGTGGTNQRFAFPHDQAPGTQLTMYAIGRDGLGGLDGVNTQLSRTDGAGLSCVVP</sequence>
<dbReference type="AlphaFoldDB" id="A0A6J4NSK0"/>
<keyword evidence="1" id="KW-0732">Signal</keyword>
<evidence type="ECO:0008006" key="3">
    <source>
        <dbReference type="Google" id="ProtNLM"/>
    </source>
</evidence>
<dbReference type="EMBL" id="CADCUS010000144">
    <property type="protein sequence ID" value="CAA9392494.1"/>
    <property type="molecule type" value="Genomic_DNA"/>
</dbReference>
<proteinExistence type="predicted"/>
<gene>
    <name evidence="2" type="ORF">AVDCRST_MAG66-1096</name>
</gene>
<accession>A0A6J4NSK0</accession>
<evidence type="ECO:0000313" key="2">
    <source>
        <dbReference type="EMBL" id="CAA9392494.1"/>
    </source>
</evidence>